<keyword evidence="5 10" id="KW-0812">Transmembrane</keyword>
<keyword evidence="4" id="KW-1003">Cell membrane</keyword>
<dbReference type="NCBIfam" id="NF011662">
    <property type="entry name" value="PRK15082.1"/>
    <property type="match status" value="1"/>
</dbReference>
<feature type="transmembrane region" description="Helical" evidence="10">
    <location>
        <begin position="167"/>
        <end position="183"/>
    </location>
</feature>
<organism evidence="13 14">
    <name type="scientific">Cupriavidus basilensis</name>
    <dbReference type="NCBI Taxonomy" id="68895"/>
    <lineage>
        <taxon>Bacteria</taxon>
        <taxon>Pseudomonadati</taxon>
        <taxon>Pseudomonadota</taxon>
        <taxon>Betaproteobacteria</taxon>
        <taxon>Burkholderiales</taxon>
        <taxon>Burkholderiaceae</taxon>
        <taxon>Cupriavidus</taxon>
    </lineage>
</organism>
<sequence length="304" mass="32580">MTQLSTPADGGNAAPAAATQEAVRTPWTEFWRKFRKQHLALGAGAFVLLLVAVAIFAPHLVPYDPENFFDYDALNAGPSAAHWFGVDSLGRDIFSRILAGTRISLAAGFFSVIIGAVVGTVLGLLAGYYEGWWDRIVTRVSDVLFAFPGILLAIGIVAILGNGMTNVIFAVAVFSIPAFARLVRGNTLMLKRLTYVEAARSIGASDFTILMRHILPGTISSIVVYFSMRIGTSIITAASLSFLGLGAQPPTPEWGAMLNEARADMVTAPHVAIFPSLAIFLTVLAFNLLGDGLRDALDPKIDRR</sequence>
<feature type="transmembrane region" description="Helical" evidence="10">
    <location>
        <begin position="222"/>
        <end position="247"/>
    </location>
</feature>
<dbReference type="Pfam" id="PF12911">
    <property type="entry name" value="OppC_N"/>
    <property type="match status" value="1"/>
</dbReference>
<keyword evidence="6 10" id="KW-1133">Transmembrane helix</keyword>
<reference evidence="13 14" key="1">
    <citation type="submission" date="2023-03" db="EMBL/GenBank/DDBJ databases">
        <title>Draft assemblies of triclosan tolerant bacteria isolated from returned activated sludge.</title>
        <authorList>
            <person name="Van Hamelsveld S."/>
        </authorList>
    </citation>
    <scope>NUCLEOTIDE SEQUENCE [LARGE SCALE GENOMIC DNA]</scope>
    <source>
        <strain evidence="13 14">GW210010_S58</strain>
    </source>
</reference>
<dbReference type="PROSITE" id="PS50928">
    <property type="entry name" value="ABC_TM1"/>
    <property type="match status" value="1"/>
</dbReference>
<name>A0ABT6AU45_9BURK</name>
<feature type="transmembrane region" description="Helical" evidence="10">
    <location>
        <begin position="140"/>
        <end position="161"/>
    </location>
</feature>
<evidence type="ECO:0000256" key="1">
    <source>
        <dbReference type="ARBA" id="ARBA00004651"/>
    </source>
</evidence>
<dbReference type="PANTHER" id="PTHR43386">
    <property type="entry name" value="OLIGOPEPTIDE TRANSPORT SYSTEM PERMEASE PROTEIN APPC"/>
    <property type="match status" value="1"/>
</dbReference>
<accession>A0ABT6AU45</accession>
<protein>
    <recommendedName>
        <fullName evidence="9">Glutathione transport system permease protein GsiD</fullName>
    </recommendedName>
</protein>
<dbReference type="InterPro" id="IPR025966">
    <property type="entry name" value="OppC_N"/>
</dbReference>
<dbReference type="InterPro" id="IPR050366">
    <property type="entry name" value="BP-dependent_transpt_permease"/>
</dbReference>
<dbReference type="Proteomes" id="UP001216674">
    <property type="component" value="Unassembled WGS sequence"/>
</dbReference>
<gene>
    <name evidence="13" type="primary">gsiD</name>
    <name evidence="13" type="ORF">P3W85_22935</name>
</gene>
<evidence type="ECO:0000256" key="7">
    <source>
        <dbReference type="ARBA" id="ARBA00023136"/>
    </source>
</evidence>
<evidence type="ECO:0000256" key="4">
    <source>
        <dbReference type="ARBA" id="ARBA00022475"/>
    </source>
</evidence>
<feature type="transmembrane region" description="Helical" evidence="10">
    <location>
        <begin position="39"/>
        <end position="61"/>
    </location>
</feature>
<dbReference type="EMBL" id="JARJLM010000385">
    <property type="protein sequence ID" value="MDF3835782.1"/>
    <property type="molecule type" value="Genomic_DNA"/>
</dbReference>
<comment type="subcellular location">
    <subcellularLocation>
        <location evidence="1 10">Cell membrane</location>
        <topology evidence="1 10">Multi-pass membrane protein</topology>
    </subcellularLocation>
</comment>
<keyword evidence="3 10" id="KW-0813">Transport</keyword>
<dbReference type="CDD" id="cd06261">
    <property type="entry name" value="TM_PBP2"/>
    <property type="match status" value="1"/>
</dbReference>
<evidence type="ECO:0000313" key="13">
    <source>
        <dbReference type="EMBL" id="MDF3835782.1"/>
    </source>
</evidence>
<evidence type="ECO:0000256" key="5">
    <source>
        <dbReference type="ARBA" id="ARBA00022692"/>
    </source>
</evidence>
<comment type="similarity">
    <text evidence="2 10">Belongs to the binding-protein-dependent transport system permease family.</text>
</comment>
<evidence type="ECO:0000259" key="12">
    <source>
        <dbReference type="PROSITE" id="PS50928"/>
    </source>
</evidence>
<evidence type="ECO:0000256" key="11">
    <source>
        <dbReference type="SAM" id="MobiDB-lite"/>
    </source>
</evidence>
<evidence type="ECO:0000256" key="10">
    <source>
        <dbReference type="RuleBase" id="RU363032"/>
    </source>
</evidence>
<feature type="transmembrane region" description="Helical" evidence="10">
    <location>
        <begin position="267"/>
        <end position="290"/>
    </location>
</feature>
<keyword evidence="14" id="KW-1185">Reference proteome</keyword>
<dbReference type="SUPFAM" id="SSF161098">
    <property type="entry name" value="MetI-like"/>
    <property type="match status" value="1"/>
</dbReference>
<dbReference type="Pfam" id="PF00528">
    <property type="entry name" value="BPD_transp_1"/>
    <property type="match status" value="1"/>
</dbReference>
<dbReference type="InterPro" id="IPR000515">
    <property type="entry name" value="MetI-like"/>
</dbReference>
<evidence type="ECO:0000256" key="9">
    <source>
        <dbReference type="ARBA" id="ARBA00041106"/>
    </source>
</evidence>
<dbReference type="Gene3D" id="1.10.3720.10">
    <property type="entry name" value="MetI-like"/>
    <property type="match status" value="1"/>
</dbReference>
<feature type="transmembrane region" description="Helical" evidence="10">
    <location>
        <begin position="103"/>
        <end position="128"/>
    </location>
</feature>
<evidence type="ECO:0000256" key="3">
    <source>
        <dbReference type="ARBA" id="ARBA00022448"/>
    </source>
</evidence>
<dbReference type="InterPro" id="IPR035906">
    <property type="entry name" value="MetI-like_sf"/>
</dbReference>
<evidence type="ECO:0000313" key="14">
    <source>
        <dbReference type="Proteomes" id="UP001216674"/>
    </source>
</evidence>
<feature type="domain" description="ABC transmembrane type-1" evidence="12">
    <location>
        <begin position="101"/>
        <end position="290"/>
    </location>
</feature>
<evidence type="ECO:0000256" key="2">
    <source>
        <dbReference type="ARBA" id="ARBA00009306"/>
    </source>
</evidence>
<dbReference type="PANTHER" id="PTHR43386:SF3">
    <property type="entry name" value="GLUTATHIONE TRANSPORT SYSTEM PERMEASE PROTEIN GSID"/>
    <property type="match status" value="1"/>
</dbReference>
<feature type="compositionally biased region" description="Low complexity" evidence="11">
    <location>
        <begin position="7"/>
        <end position="18"/>
    </location>
</feature>
<proteinExistence type="inferred from homology"/>
<comment type="caution">
    <text evidence="13">The sequence shown here is derived from an EMBL/GenBank/DDBJ whole genome shotgun (WGS) entry which is preliminary data.</text>
</comment>
<feature type="region of interest" description="Disordered" evidence="11">
    <location>
        <begin position="1"/>
        <end position="20"/>
    </location>
</feature>
<evidence type="ECO:0000256" key="6">
    <source>
        <dbReference type="ARBA" id="ARBA00022989"/>
    </source>
</evidence>
<keyword evidence="7 10" id="KW-0472">Membrane</keyword>
<dbReference type="RefSeq" id="WP_017229145.1">
    <property type="nucleotide sequence ID" value="NZ_JARJLM010000385.1"/>
</dbReference>
<evidence type="ECO:0000256" key="8">
    <source>
        <dbReference type="ARBA" id="ARBA00037215"/>
    </source>
</evidence>
<comment type="function">
    <text evidence="8">Part of the ABC transporter complex GsiABCD involved in glutathione import. Probably responsible for the translocation of the substrate across the membrane.</text>
</comment>